<protein>
    <submittedName>
        <fullName evidence="1">Restriction endonuclease</fullName>
    </submittedName>
</protein>
<comment type="caution">
    <text evidence="1">The sequence shown here is derived from an EMBL/GenBank/DDBJ whole genome shotgun (WGS) entry which is preliminary data.</text>
</comment>
<keyword evidence="1" id="KW-0378">Hydrolase</keyword>
<name>A0ABY1ZZN8_9ACTN</name>
<reference evidence="1 2" key="1">
    <citation type="submission" date="2019-02" db="EMBL/GenBank/DDBJ databases">
        <title>Kribbella capetownensis sp. nov. and Kribbella speibonae sp. nov., isolated from soil.</title>
        <authorList>
            <person name="Curtis S.M."/>
            <person name="Norton I."/>
            <person name="Everest G.J."/>
            <person name="Meyers P.R."/>
        </authorList>
    </citation>
    <scope>NUCLEOTIDE SEQUENCE [LARGE SCALE GENOMIC DNA]</scope>
    <source>
        <strain evidence="1 2">SK5</strain>
    </source>
</reference>
<dbReference type="Proteomes" id="UP000292385">
    <property type="component" value="Unassembled WGS sequence"/>
</dbReference>
<keyword evidence="1" id="KW-0255">Endonuclease</keyword>
<dbReference type="GO" id="GO:0004519">
    <property type="term" value="F:endonuclease activity"/>
    <property type="evidence" value="ECO:0007669"/>
    <property type="project" value="UniProtKB-KW"/>
</dbReference>
<gene>
    <name evidence="1" type="ORF">E0H58_25925</name>
</gene>
<keyword evidence="1" id="KW-0540">Nuclease</keyword>
<dbReference type="EMBL" id="SJJY01000006">
    <property type="protein sequence ID" value="TCC20789.1"/>
    <property type="molecule type" value="Genomic_DNA"/>
</dbReference>
<keyword evidence="2" id="KW-1185">Reference proteome</keyword>
<dbReference type="Pfam" id="PF10117">
    <property type="entry name" value="McrBC"/>
    <property type="match status" value="1"/>
</dbReference>
<dbReference type="PANTHER" id="PTHR38733:SF1">
    <property type="entry name" value="TYPE IV METHYL-DIRECTED RESTRICTION ENZYME ECOKMCRBC"/>
    <property type="match status" value="1"/>
</dbReference>
<accession>A0ABY1ZZN8</accession>
<sequence length="400" mass="44415">MAFRYESLDELDADGIELELCADRAALLEQTGLVDVRPANAGTYRLLPNGHVGAVRFDDLQIEVAPKERLGVAHLIFLLGYARNPGFRPETVTAETYGDLWPAMAQSLIASVEQSLTMGLLQGYRTEQEALLTVRGRIAFDDQLRRRPGSVLPIEVRYDEFSPDIAENQILLAAIHLMLGVPRLQPETRRRLLHLAARFSGVTRLLPGTPAPAWQPSRLNDRYQSALGLAEVLLRHSSTRVAAHGVEMSAFVVVMWEVFEDFVTVALKEALAGYPGYLESQLPAYLTGDGDWTEGDVSMRVDVVHRDERGKPDVVFDAKYKLASSTGTYANADHYQMLAYCTSLQVSVAWLIYAGGSKDIRRRIKNTGVEVVAAPINLRRTPQEILARVRQIAFAAVLQE</sequence>
<dbReference type="PANTHER" id="PTHR38733">
    <property type="entry name" value="PROTEIN MCRC"/>
    <property type="match status" value="1"/>
</dbReference>
<evidence type="ECO:0000313" key="1">
    <source>
        <dbReference type="EMBL" id="TCC20789.1"/>
    </source>
</evidence>
<dbReference type="InterPro" id="IPR019292">
    <property type="entry name" value="McrC"/>
</dbReference>
<organism evidence="1 2">
    <name type="scientific">Kribbella speibonae</name>
    <dbReference type="NCBI Taxonomy" id="1572660"/>
    <lineage>
        <taxon>Bacteria</taxon>
        <taxon>Bacillati</taxon>
        <taxon>Actinomycetota</taxon>
        <taxon>Actinomycetes</taxon>
        <taxon>Propionibacteriales</taxon>
        <taxon>Kribbellaceae</taxon>
        <taxon>Kribbella</taxon>
    </lineage>
</organism>
<evidence type="ECO:0000313" key="2">
    <source>
        <dbReference type="Proteomes" id="UP000292385"/>
    </source>
</evidence>
<proteinExistence type="predicted"/>
<dbReference type="RefSeq" id="WP_131464532.1">
    <property type="nucleotide sequence ID" value="NZ_SJJY01000006.1"/>
</dbReference>